<gene>
    <name evidence="1" type="ORF">CLUMA_CG017888</name>
</gene>
<dbReference type="EMBL" id="CVRI01000063">
    <property type="protein sequence ID" value="CRL04835.1"/>
    <property type="molecule type" value="Genomic_DNA"/>
</dbReference>
<dbReference type="Proteomes" id="UP000183832">
    <property type="component" value="Unassembled WGS sequence"/>
</dbReference>
<dbReference type="AlphaFoldDB" id="A0A1J1IX35"/>
<reference evidence="1 2" key="1">
    <citation type="submission" date="2015-04" db="EMBL/GenBank/DDBJ databases">
        <authorList>
            <person name="Syromyatnikov M.Y."/>
            <person name="Popov V.N."/>
        </authorList>
    </citation>
    <scope>NUCLEOTIDE SEQUENCE [LARGE SCALE GENOMIC DNA]</scope>
</reference>
<dbReference type="Gene3D" id="2.40.10.10">
    <property type="entry name" value="Trypsin-like serine proteases"/>
    <property type="match status" value="1"/>
</dbReference>
<name>A0A1J1IX35_9DIPT</name>
<proteinExistence type="predicted"/>
<sequence>MHKTSIFKSEVFIHPNYTIDGNKENNIAVIRADFGNLYNNADPSRTLGGLTTNSSCNLYIDGNREFWFVTIYGLQYCNHTTNSNVFCSTSPNSAACDVKIAGSVMCGAGVMIDGFLISESGCESNDNRLYYHSVSEYADWINQVLSSSGRKSESTVLILSLTLMTLMFKH</sequence>
<evidence type="ECO:0000313" key="2">
    <source>
        <dbReference type="Proteomes" id="UP000183832"/>
    </source>
</evidence>
<keyword evidence="2" id="KW-1185">Reference proteome</keyword>
<accession>A0A1J1IX35</accession>
<dbReference type="InterPro" id="IPR043504">
    <property type="entry name" value="Peptidase_S1_PA_chymotrypsin"/>
</dbReference>
<organism evidence="1 2">
    <name type="scientific">Clunio marinus</name>
    <dbReference type="NCBI Taxonomy" id="568069"/>
    <lineage>
        <taxon>Eukaryota</taxon>
        <taxon>Metazoa</taxon>
        <taxon>Ecdysozoa</taxon>
        <taxon>Arthropoda</taxon>
        <taxon>Hexapoda</taxon>
        <taxon>Insecta</taxon>
        <taxon>Pterygota</taxon>
        <taxon>Neoptera</taxon>
        <taxon>Endopterygota</taxon>
        <taxon>Diptera</taxon>
        <taxon>Nematocera</taxon>
        <taxon>Chironomoidea</taxon>
        <taxon>Chironomidae</taxon>
        <taxon>Clunio</taxon>
    </lineage>
</organism>
<dbReference type="InterPro" id="IPR009003">
    <property type="entry name" value="Peptidase_S1_PA"/>
</dbReference>
<evidence type="ECO:0000313" key="1">
    <source>
        <dbReference type="EMBL" id="CRL04835.1"/>
    </source>
</evidence>
<dbReference type="SUPFAM" id="SSF50494">
    <property type="entry name" value="Trypsin-like serine proteases"/>
    <property type="match status" value="1"/>
</dbReference>
<dbReference type="OrthoDB" id="6380398at2759"/>
<protein>
    <submittedName>
        <fullName evidence="1">CLUMA_CG017888, isoform A</fullName>
    </submittedName>
</protein>